<feature type="compositionally biased region" description="Basic and acidic residues" evidence="5">
    <location>
        <begin position="777"/>
        <end position="788"/>
    </location>
</feature>
<dbReference type="EMBL" id="JARYMX010000005">
    <property type="protein sequence ID" value="KAJ9546738.1"/>
    <property type="molecule type" value="Genomic_DNA"/>
</dbReference>
<dbReference type="InterPro" id="IPR001878">
    <property type="entry name" value="Znf_CCHC"/>
</dbReference>
<feature type="region of interest" description="Disordered" evidence="5">
    <location>
        <begin position="768"/>
        <end position="788"/>
    </location>
</feature>
<feature type="region of interest" description="Disordered" evidence="5">
    <location>
        <begin position="111"/>
        <end position="184"/>
    </location>
</feature>
<evidence type="ECO:0000259" key="6">
    <source>
        <dbReference type="PROSITE" id="PS50158"/>
    </source>
</evidence>
<feature type="compositionally biased region" description="Acidic residues" evidence="5">
    <location>
        <begin position="159"/>
        <end position="178"/>
    </location>
</feature>
<dbReference type="Pfam" id="PF04434">
    <property type="entry name" value="SWIM"/>
    <property type="match status" value="1"/>
</dbReference>
<evidence type="ECO:0000313" key="8">
    <source>
        <dbReference type="EMBL" id="KAJ9546738.1"/>
    </source>
</evidence>
<feature type="domain" description="CCHC-type" evidence="6">
    <location>
        <begin position="786"/>
        <end position="801"/>
    </location>
</feature>
<proteinExistence type="predicted"/>
<evidence type="ECO:0000256" key="4">
    <source>
        <dbReference type="PROSITE-ProRule" id="PRU00047"/>
    </source>
</evidence>
<dbReference type="InterPro" id="IPR006564">
    <property type="entry name" value="Znf_PMZ"/>
</dbReference>
<comment type="caution">
    <text evidence="8">The sequence shown here is derived from an EMBL/GenBank/DDBJ whole genome shotgun (WGS) entry which is preliminary data.</text>
</comment>
<dbReference type="PROSITE" id="PS50158">
    <property type="entry name" value="ZF_CCHC"/>
    <property type="match status" value="1"/>
</dbReference>
<keyword evidence="2 4" id="KW-0863">Zinc-finger</keyword>
<keyword evidence="1" id="KW-0479">Metal-binding</keyword>
<feature type="domain" description="SWIM-type" evidence="7">
    <location>
        <begin position="675"/>
        <end position="711"/>
    </location>
</feature>
<evidence type="ECO:0000256" key="3">
    <source>
        <dbReference type="ARBA" id="ARBA00022833"/>
    </source>
</evidence>
<dbReference type="SUPFAM" id="SSF57756">
    <property type="entry name" value="Retrovirus zinc finger-like domains"/>
    <property type="match status" value="1"/>
</dbReference>
<protein>
    <recommendedName>
        <fullName evidence="10">SWIM-type domain-containing protein</fullName>
    </recommendedName>
</protein>
<name>A0AA38SXM6_9ASTR</name>
<dbReference type="Pfam" id="PF10551">
    <property type="entry name" value="MULE"/>
    <property type="match status" value="1"/>
</dbReference>
<dbReference type="Proteomes" id="UP001172457">
    <property type="component" value="Chromosome 5"/>
</dbReference>
<dbReference type="AlphaFoldDB" id="A0AA38SXM6"/>
<organism evidence="8 9">
    <name type="scientific">Centaurea solstitialis</name>
    <name type="common">yellow star-thistle</name>
    <dbReference type="NCBI Taxonomy" id="347529"/>
    <lineage>
        <taxon>Eukaryota</taxon>
        <taxon>Viridiplantae</taxon>
        <taxon>Streptophyta</taxon>
        <taxon>Embryophyta</taxon>
        <taxon>Tracheophyta</taxon>
        <taxon>Spermatophyta</taxon>
        <taxon>Magnoliopsida</taxon>
        <taxon>eudicotyledons</taxon>
        <taxon>Gunneridae</taxon>
        <taxon>Pentapetalae</taxon>
        <taxon>asterids</taxon>
        <taxon>campanulids</taxon>
        <taxon>Asterales</taxon>
        <taxon>Asteraceae</taxon>
        <taxon>Carduoideae</taxon>
        <taxon>Cardueae</taxon>
        <taxon>Centaureinae</taxon>
        <taxon>Centaurea</taxon>
    </lineage>
</organism>
<keyword evidence="3" id="KW-0862">Zinc</keyword>
<dbReference type="GO" id="GO:0008270">
    <property type="term" value="F:zinc ion binding"/>
    <property type="evidence" value="ECO:0007669"/>
    <property type="project" value="UniProtKB-KW"/>
</dbReference>
<gene>
    <name evidence="8" type="ORF">OSB04_019281</name>
</gene>
<sequence>MSSGGDKARLYLCSGGKWVEGAGGWDYAEATVKKGVQMKLNSTFQHMVDYCSWKCEIYRSSGQLKLWYKNEGQMYELGDDEDVSVFMHFAKISEQPPLLYVDVYCSGEGDDAGTSNTINEEPMYVDTQSQNQHESETSYRPDFGYGLSDSYPDVVPETQQEEVQEEEEEDEDEYEDEDERRKFAGCSDDEAHVLNTGLTDEEDEEDEEGVQPSILRPGLDDYFGIPHNFQATPDIFPTHNEGVLYRRSQRLSDGKVFDSKEKMIVETVRSCTKRYHIQCSREHCKWMMKAKSVGDGAAFMVSELVDVHTCSRTQLNPNHCQANKRLLGNIFKNKFINHRRVLTPKDMIEDFRGQYGVTIPYPTAWRARWRAITLIRGSHAESFTRLPMYLSNLKRVNPGTRTAIRTDSSGRFAECFVALGVSIQTFLQNLRPVLIIDAAHLKGEYLGTMFLVVAMDGNNNIVPIALGVGRSETADEWTWFLNTLKTCIGEPNGLVFMSDRASSINATITSIFPNAYHALCCRHLLMNVRSKNARIKQLKTPYWKACKAYTPEVFERMMTILQLAIPEGAQLMRDVGVERWSRAYFPAQRFNIMTSNSAESINALSRNARKLPIVGLIEYFREFQQEWYFLRRQKGDELNHELTEWAQRKILKRIEKSYRWTVHGIGYDRWEVRDYGKNAEVDKLHRSCTCLKWQVSGLPCGHAIAVAKHLGERDVSHLITVNYYMSQLYKATYSGVINPVGPPETWQYPQDPLPTVLPPLIIKRPVGRPKKVKRRASRGESRSQQKCPRCDEYGHLSTQCPWIPSSTRGSSQLEPFATVDLNSGYENNSCGKYGGSVSLTETTQLEKSAKHTSYFKLQMASSSTNPLYFTVQNERDWTDIGILHIPLPFVNMWNLNNHKKCIIRFGRWGHPMELILMPSGCFCMCGEFRLMFIQHKLQDAAWLKFKLVQDRPTTGMASLYDVIFEVEEFIKRNRAQGFAPKPSSKFCTRPRSRHT</sequence>
<dbReference type="InterPro" id="IPR007527">
    <property type="entry name" value="Znf_SWIM"/>
</dbReference>
<keyword evidence="9" id="KW-1185">Reference proteome</keyword>
<evidence type="ECO:0000256" key="2">
    <source>
        <dbReference type="ARBA" id="ARBA00022771"/>
    </source>
</evidence>
<evidence type="ECO:0000256" key="5">
    <source>
        <dbReference type="SAM" id="MobiDB-lite"/>
    </source>
</evidence>
<dbReference type="InterPro" id="IPR036875">
    <property type="entry name" value="Znf_CCHC_sf"/>
</dbReference>
<dbReference type="PANTHER" id="PTHR31973:SF185">
    <property type="entry name" value="TRANSPOSASE, MUDR, PLANT, MULE TRANSPOSASE DOMAIN-CONTAINING PROTEIN"/>
    <property type="match status" value="1"/>
</dbReference>
<evidence type="ECO:0000256" key="1">
    <source>
        <dbReference type="ARBA" id="ARBA00022723"/>
    </source>
</evidence>
<dbReference type="InterPro" id="IPR018289">
    <property type="entry name" value="MULE_transposase_dom"/>
</dbReference>
<evidence type="ECO:0000259" key="7">
    <source>
        <dbReference type="PROSITE" id="PS50966"/>
    </source>
</evidence>
<dbReference type="PROSITE" id="PS50966">
    <property type="entry name" value="ZF_SWIM"/>
    <property type="match status" value="1"/>
</dbReference>
<accession>A0AA38SXM6</accession>
<evidence type="ECO:0008006" key="10">
    <source>
        <dbReference type="Google" id="ProtNLM"/>
    </source>
</evidence>
<dbReference type="SMART" id="SM00575">
    <property type="entry name" value="ZnF_PMZ"/>
    <property type="match status" value="1"/>
</dbReference>
<dbReference type="PANTHER" id="PTHR31973">
    <property type="entry name" value="POLYPROTEIN, PUTATIVE-RELATED"/>
    <property type="match status" value="1"/>
</dbReference>
<evidence type="ECO:0000313" key="9">
    <source>
        <dbReference type="Proteomes" id="UP001172457"/>
    </source>
</evidence>
<dbReference type="GO" id="GO:0003676">
    <property type="term" value="F:nucleic acid binding"/>
    <property type="evidence" value="ECO:0007669"/>
    <property type="project" value="InterPro"/>
</dbReference>
<reference evidence="8" key="1">
    <citation type="submission" date="2023-03" db="EMBL/GenBank/DDBJ databases">
        <title>Chromosome-scale reference genome and RAD-based genetic map of yellow starthistle (Centaurea solstitialis) reveal putative structural variation and QTLs associated with invader traits.</title>
        <authorList>
            <person name="Reatini B."/>
            <person name="Cang F.A."/>
            <person name="Jiang Q."/>
            <person name="Mckibben M.T.W."/>
            <person name="Barker M.S."/>
            <person name="Rieseberg L.H."/>
            <person name="Dlugosch K.M."/>
        </authorList>
    </citation>
    <scope>NUCLEOTIDE SEQUENCE</scope>
    <source>
        <strain evidence="8">CAN-66</strain>
        <tissue evidence="8">Leaf</tissue>
    </source>
</reference>